<evidence type="ECO:0000313" key="1">
    <source>
        <dbReference type="EMBL" id="SVE58602.1"/>
    </source>
</evidence>
<sequence length="72" mass="8053">MTISRESIVQRKSILQNDIVTAKQRLVEHDKKRQEDTALINALTGAFQLCEGFLKELDNESSDDGNDSMAVS</sequence>
<name>A0A383ENW3_9ZZZZ</name>
<gene>
    <name evidence="1" type="ORF">METZ01_LOCUS511456</name>
</gene>
<protein>
    <submittedName>
        <fullName evidence="1">Uncharacterized protein</fullName>
    </submittedName>
</protein>
<proteinExistence type="predicted"/>
<dbReference type="AlphaFoldDB" id="A0A383ENW3"/>
<reference evidence="1" key="1">
    <citation type="submission" date="2018-05" db="EMBL/GenBank/DDBJ databases">
        <authorList>
            <person name="Lanie J.A."/>
            <person name="Ng W.-L."/>
            <person name="Kazmierczak K.M."/>
            <person name="Andrzejewski T.M."/>
            <person name="Davidsen T.M."/>
            <person name="Wayne K.J."/>
            <person name="Tettelin H."/>
            <person name="Glass J.I."/>
            <person name="Rusch D."/>
            <person name="Podicherti R."/>
            <person name="Tsui H.-C.T."/>
            <person name="Winkler M.E."/>
        </authorList>
    </citation>
    <scope>NUCLEOTIDE SEQUENCE</scope>
</reference>
<accession>A0A383ENW3</accession>
<dbReference type="EMBL" id="UINC01227635">
    <property type="protein sequence ID" value="SVE58602.1"/>
    <property type="molecule type" value="Genomic_DNA"/>
</dbReference>
<organism evidence="1">
    <name type="scientific">marine metagenome</name>
    <dbReference type="NCBI Taxonomy" id="408172"/>
    <lineage>
        <taxon>unclassified sequences</taxon>
        <taxon>metagenomes</taxon>
        <taxon>ecological metagenomes</taxon>
    </lineage>
</organism>